<evidence type="ECO:0000259" key="1">
    <source>
        <dbReference type="PROSITE" id="PS50801"/>
    </source>
</evidence>
<name>E6PCF1_9ZZZZ</name>
<accession>E6PCF1</accession>
<comment type="caution">
    <text evidence="2">The sequence shown here is derived from an EMBL/GenBank/DDBJ whole genome shotgun (WGS) entry which is preliminary data.</text>
</comment>
<dbReference type="EMBL" id="CABL01000001">
    <property type="protein sequence ID" value="CBH74135.1"/>
    <property type="molecule type" value="Genomic_DNA"/>
</dbReference>
<dbReference type="InterPro" id="IPR002645">
    <property type="entry name" value="STAS_dom"/>
</dbReference>
<dbReference type="Gene3D" id="3.30.750.24">
    <property type="entry name" value="STAS domain"/>
    <property type="match status" value="1"/>
</dbReference>
<dbReference type="Pfam" id="PF01740">
    <property type="entry name" value="STAS"/>
    <property type="match status" value="1"/>
</dbReference>
<sequence length="121" mass="13188">MNTRAVVVALSGDLDLEVRDELHWDLAALIEAPVAIVDMTAVTFADTTFVNAVRETTRMRAARLANATRLRLVGASAIVKRMFTIGHLQTLVDFFGSIPEAEVEWSPAIFPHITLADVASP</sequence>
<organism evidence="2">
    <name type="scientific">mine drainage metagenome</name>
    <dbReference type="NCBI Taxonomy" id="410659"/>
    <lineage>
        <taxon>unclassified sequences</taxon>
        <taxon>metagenomes</taxon>
        <taxon>ecological metagenomes</taxon>
    </lineage>
</organism>
<dbReference type="AlphaFoldDB" id="E6PCF1"/>
<reference evidence="2" key="1">
    <citation type="submission" date="2009-10" db="EMBL/GenBank/DDBJ databases">
        <title>Diversity of trophic interactions inside an arsenic-rich microbial ecosystem.</title>
        <authorList>
            <person name="Bertin P.N."/>
            <person name="Heinrich-Salmeron A."/>
            <person name="Pelletier E."/>
            <person name="Goulhen-Chollet F."/>
            <person name="Arsene-Ploetze F."/>
            <person name="Gallien S."/>
            <person name="Calteau A."/>
            <person name="Vallenet D."/>
            <person name="Casiot C."/>
            <person name="Chane-Woon-Ming B."/>
            <person name="Giloteaux L."/>
            <person name="Barakat M."/>
            <person name="Bonnefoy V."/>
            <person name="Bruneel O."/>
            <person name="Chandler M."/>
            <person name="Cleiss J."/>
            <person name="Duran R."/>
            <person name="Elbaz-Poulichet F."/>
            <person name="Fonknechten N."/>
            <person name="Lauga B."/>
            <person name="Mornico D."/>
            <person name="Ortet P."/>
            <person name="Schaeffer C."/>
            <person name="Siguier P."/>
            <person name="Alexander Thil Smith A."/>
            <person name="Van Dorsselaer A."/>
            <person name="Weissenbach J."/>
            <person name="Medigue C."/>
            <person name="Le Paslier D."/>
        </authorList>
    </citation>
    <scope>NUCLEOTIDE SEQUENCE</scope>
</reference>
<dbReference type="CDD" id="cd07043">
    <property type="entry name" value="STAS_anti-anti-sigma_factors"/>
    <property type="match status" value="1"/>
</dbReference>
<feature type="domain" description="STAS" evidence="1">
    <location>
        <begin position="1"/>
        <end position="101"/>
    </location>
</feature>
<protein>
    <recommendedName>
        <fullName evidence="1">STAS domain-containing protein</fullName>
    </recommendedName>
</protein>
<gene>
    <name evidence="2" type="ORF">CARN1_2022</name>
</gene>
<evidence type="ECO:0000313" key="2">
    <source>
        <dbReference type="EMBL" id="CBH74135.1"/>
    </source>
</evidence>
<proteinExistence type="predicted"/>
<dbReference type="SUPFAM" id="SSF52091">
    <property type="entry name" value="SpoIIaa-like"/>
    <property type="match status" value="1"/>
</dbReference>
<dbReference type="InterPro" id="IPR036513">
    <property type="entry name" value="STAS_dom_sf"/>
</dbReference>
<dbReference type="PROSITE" id="PS50801">
    <property type="entry name" value="STAS"/>
    <property type="match status" value="1"/>
</dbReference>